<dbReference type="Gene3D" id="3.30.1250.10">
    <property type="entry name" value="Ribosome maturation protein SBDS, N-terminal domain"/>
    <property type="match status" value="1"/>
</dbReference>
<dbReference type="PROSITE" id="PS01267">
    <property type="entry name" value="UPF0023"/>
    <property type="match status" value="1"/>
</dbReference>
<dbReference type="Pfam" id="PF20268">
    <property type="entry name" value="SBDS_C"/>
    <property type="match status" value="1"/>
</dbReference>
<dbReference type="Gene3D" id="1.10.10.900">
    <property type="entry name" value="SBDS protein C-terminal domain, subdomain 1"/>
    <property type="match status" value="1"/>
</dbReference>
<feature type="domain" description="Ribosome maturation protein SDO1/SBDS C-terminal" evidence="11">
    <location>
        <begin position="171"/>
        <end position="237"/>
    </location>
</feature>
<evidence type="ECO:0000259" key="11">
    <source>
        <dbReference type="Pfam" id="PF20268"/>
    </source>
</evidence>
<protein>
    <recommendedName>
        <fullName evidence="14">Ribosome maturation protein SBDS</fullName>
    </recommendedName>
</protein>
<dbReference type="Gene3D" id="3.30.70.240">
    <property type="match status" value="1"/>
</dbReference>
<feature type="domain" description="Ribosome maturation protein SDO1/SBDS central" evidence="10">
    <location>
        <begin position="108"/>
        <end position="169"/>
    </location>
</feature>
<dbReference type="PANTHER" id="PTHR10927:SF1">
    <property type="entry name" value="RIBOSOME MATURATION PROTEIN SBDS"/>
    <property type="match status" value="1"/>
</dbReference>
<dbReference type="GO" id="GO:0005634">
    <property type="term" value="C:nucleus"/>
    <property type="evidence" value="ECO:0007669"/>
    <property type="project" value="UniProtKB-SubCell"/>
</dbReference>
<dbReference type="InterPro" id="IPR046928">
    <property type="entry name" value="SDO1/SBDS_C"/>
</dbReference>
<dbReference type="Pfam" id="PF09377">
    <property type="entry name" value="SBDS_domain_II"/>
    <property type="match status" value="1"/>
</dbReference>
<proteinExistence type="inferred from homology"/>
<evidence type="ECO:0008006" key="14">
    <source>
        <dbReference type="Google" id="ProtNLM"/>
    </source>
</evidence>
<evidence type="ECO:0000256" key="6">
    <source>
        <dbReference type="ARBA" id="ARBA00023242"/>
    </source>
</evidence>
<dbReference type="GO" id="GO:0042256">
    <property type="term" value="P:cytosolic ribosome assembly"/>
    <property type="evidence" value="ECO:0007669"/>
    <property type="project" value="InterPro"/>
</dbReference>
<keyword evidence="13" id="KW-1185">Reference proteome</keyword>
<keyword evidence="4" id="KW-0963">Cytoplasm</keyword>
<feature type="domain" description="Ribosome maturation protein SDO1/SBDS N-terminal" evidence="9">
    <location>
        <begin position="13"/>
        <end position="100"/>
    </location>
</feature>
<evidence type="ECO:0000313" key="13">
    <source>
        <dbReference type="Proteomes" id="UP001162131"/>
    </source>
</evidence>
<dbReference type="InterPro" id="IPR019783">
    <property type="entry name" value="SDO1/SBDS_N"/>
</dbReference>
<comment type="caution">
    <text evidence="12">The sequence shown here is derived from an EMBL/GenBank/DDBJ whole genome shotgun (WGS) entry which is preliminary data.</text>
</comment>
<evidence type="ECO:0000256" key="4">
    <source>
        <dbReference type="ARBA" id="ARBA00022490"/>
    </source>
</evidence>
<comment type="similarity">
    <text evidence="3">Belongs to the SDO1/SBDS family.</text>
</comment>
<organism evidence="12 13">
    <name type="scientific">Blepharisma stoltei</name>
    <dbReference type="NCBI Taxonomy" id="1481888"/>
    <lineage>
        <taxon>Eukaryota</taxon>
        <taxon>Sar</taxon>
        <taxon>Alveolata</taxon>
        <taxon>Ciliophora</taxon>
        <taxon>Postciliodesmatophora</taxon>
        <taxon>Heterotrichea</taxon>
        <taxon>Heterotrichida</taxon>
        <taxon>Blepharismidae</taxon>
        <taxon>Blepharisma</taxon>
    </lineage>
</organism>
<dbReference type="SUPFAM" id="SSF89895">
    <property type="entry name" value="FYSH domain"/>
    <property type="match status" value="1"/>
</dbReference>
<dbReference type="InterPro" id="IPR037188">
    <property type="entry name" value="Sdo1/SBDS_central_sf"/>
</dbReference>
<evidence type="ECO:0000256" key="8">
    <source>
        <dbReference type="SAM" id="MobiDB-lite"/>
    </source>
</evidence>
<gene>
    <name evidence="12" type="ORF">BSTOLATCC_MIC1056</name>
</gene>
<dbReference type="AlphaFoldDB" id="A0AAU9IGF7"/>
<dbReference type="Pfam" id="PF01172">
    <property type="entry name" value="SBDS_N"/>
    <property type="match status" value="1"/>
</dbReference>
<evidence type="ECO:0000259" key="9">
    <source>
        <dbReference type="Pfam" id="PF01172"/>
    </source>
</evidence>
<keyword evidence="6" id="KW-0539">Nucleus</keyword>
<dbReference type="InterPro" id="IPR018978">
    <property type="entry name" value="SDO1/SBDS_central"/>
</dbReference>
<dbReference type="GO" id="GO:0005737">
    <property type="term" value="C:cytoplasm"/>
    <property type="evidence" value="ECO:0007669"/>
    <property type="project" value="UniProtKB-SubCell"/>
</dbReference>
<dbReference type="SUPFAM" id="SSF109728">
    <property type="entry name" value="Hypothetical protein AF0491, middle domain"/>
    <property type="match status" value="1"/>
</dbReference>
<keyword evidence="5" id="KW-0690">Ribosome biogenesis</keyword>
<dbReference type="InterPro" id="IPR036786">
    <property type="entry name" value="Ribosome_mat_SBDS_N_sf"/>
</dbReference>
<dbReference type="InterPro" id="IPR018023">
    <property type="entry name" value="Ribosome_mat_SBDS_CS"/>
</dbReference>
<dbReference type="PANTHER" id="PTHR10927">
    <property type="entry name" value="RIBOSOME MATURATION PROTEIN SBDS"/>
    <property type="match status" value="1"/>
</dbReference>
<comment type="subcellular location">
    <subcellularLocation>
        <location evidence="2">Cytoplasm</location>
    </subcellularLocation>
    <subcellularLocation>
        <location evidence="1">Nucleus</location>
    </subcellularLocation>
</comment>
<feature type="compositionally biased region" description="Basic and acidic residues" evidence="8">
    <location>
        <begin position="250"/>
        <end position="267"/>
    </location>
</feature>
<evidence type="ECO:0000313" key="12">
    <source>
        <dbReference type="EMBL" id="CAG9310199.1"/>
    </source>
</evidence>
<evidence type="ECO:0000256" key="5">
    <source>
        <dbReference type="ARBA" id="ARBA00022517"/>
    </source>
</evidence>
<evidence type="ECO:0000256" key="1">
    <source>
        <dbReference type="ARBA" id="ARBA00004123"/>
    </source>
</evidence>
<dbReference type="Proteomes" id="UP001162131">
    <property type="component" value="Unassembled WGS sequence"/>
</dbReference>
<dbReference type="InterPro" id="IPR002140">
    <property type="entry name" value="Sdo1/SBDS"/>
</dbReference>
<dbReference type="EMBL" id="CAJZBQ010000002">
    <property type="protein sequence ID" value="CAG9310199.1"/>
    <property type="molecule type" value="Genomic_DNA"/>
</dbReference>
<name>A0AAU9IGF7_9CILI</name>
<reference evidence="12" key="1">
    <citation type="submission" date="2021-09" db="EMBL/GenBank/DDBJ databases">
        <authorList>
            <consortium name="AG Swart"/>
            <person name="Singh M."/>
            <person name="Singh A."/>
            <person name="Seah K."/>
            <person name="Emmerich C."/>
        </authorList>
    </citation>
    <scope>NUCLEOTIDE SEQUENCE</scope>
    <source>
        <strain evidence="12">ATCC30299</strain>
    </source>
</reference>
<evidence type="ECO:0000256" key="2">
    <source>
        <dbReference type="ARBA" id="ARBA00004496"/>
    </source>
</evidence>
<feature type="region of interest" description="Disordered" evidence="8">
    <location>
        <begin position="250"/>
        <end position="271"/>
    </location>
</feature>
<dbReference type="NCBIfam" id="TIGR00291">
    <property type="entry name" value="RNA_SBDS"/>
    <property type="match status" value="1"/>
</dbReference>
<comment type="subunit">
    <text evidence="7">Associates with the 60S ribosomal subunit.</text>
</comment>
<evidence type="ECO:0000259" key="10">
    <source>
        <dbReference type="Pfam" id="PF09377"/>
    </source>
</evidence>
<dbReference type="InterPro" id="IPR039100">
    <property type="entry name" value="Sdo1/SBDS-like"/>
</dbReference>
<accession>A0AAU9IGF7</accession>
<evidence type="ECO:0000256" key="7">
    <source>
        <dbReference type="ARBA" id="ARBA00049708"/>
    </source>
</evidence>
<evidence type="ECO:0000256" key="3">
    <source>
        <dbReference type="ARBA" id="ARBA00007433"/>
    </source>
</evidence>
<sequence>MLRQPVSVVPLTNVSVVRYKSEFGRFEIACYPNKVTNWRNGIEKDIDEVLQSKEIFKSVQKGILAKPADLHKAFGKSSDYEVIQTILRDGEIQVNELERKSQQDSMLKDIATIISEKCTDKQTGRLIPFSIIMRAMEEIHISVKPNQTAKKQALKIIQKYGDKLGLERAKMRIRLTCPLEHHEKISEELKQMEIEHTNNEGSSVIIAGLIHPESYRSIYQSIQKLGLSDAIGLEVIDQTVQGNIEAKQKEMEERKEERFEQKPEPVKQKPKSGFVCNTCPNAEFADLGDHRAHFKTNWHKFNVKRKARSMESISEAEFSILTESEVQNFLLQKNV</sequence>